<sequence>MRRFSTLANGLRIVTHHMPAFESVTFGVWNNVGSRDEHEEINGVAHFLEHMAFKGTKTKSAKQIAEKVDSVGGFINAYTSEETTAYFVKLLKQNLHVGIDVISDILQNSTFESKELEKERGVILQEIGMYLDDPSEMVGDYWQITAFPNQSIGRLIIGKKEIIHSIQREKIVNFMQSNYHPTKMVVSAAGKINHDEFVEQISNSMTNLPKGKISDRIKATYKGGEYREDKKLEQIHVILGFEGLNFFDDDIYALKIYSAIMGAGMSSRLFQEIREKRGLVYSIYASARSFYDTGIFQVVAGTGKEEIKELLPVLCNELLNAPKNLTEKEIEKSKTQLIAATLMASESTM</sequence>
<evidence type="ECO:0008006" key="5">
    <source>
        <dbReference type="Google" id="ProtNLM"/>
    </source>
</evidence>
<dbReference type="PROSITE" id="PS00143">
    <property type="entry name" value="INSULINASE"/>
    <property type="match status" value="1"/>
</dbReference>
<comment type="similarity">
    <text evidence="1">Belongs to the peptidase M16 family.</text>
</comment>
<dbReference type="EMBL" id="UINC01093195">
    <property type="protein sequence ID" value="SVC47418.1"/>
    <property type="molecule type" value="Genomic_DNA"/>
</dbReference>
<dbReference type="Gene3D" id="3.30.830.10">
    <property type="entry name" value="Metalloenzyme, LuxS/M16 peptidase-like"/>
    <property type="match status" value="2"/>
</dbReference>
<dbReference type="InterPro" id="IPR050361">
    <property type="entry name" value="MPP/UQCRC_Complex"/>
</dbReference>
<evidence type="ECO:0000259" key="2">
    <source>
        <dbReference type="Pfam" id="PF00675"/>
    </source>
</evidence>
<accession>A0A382MFX1</accession>
<evidence type="ECO:0000259" key="3">
    <source>
        <dbReference type="Pfam" id="PF05193"/>
    </source>
</evidence>
<name>A0A382MFX1_9ZZZZ</name>
<feature type="non-terminal residue" evidence="4">
    <location>
        <position position="349"/>
    </location>
</feature>
<gene>
    <name evidence="4" type="ORF">METZ01_LOCUS300272</name>
</gene>
<protein>
    <recommendedName>
        <fullName evidence="5">Peptidase M16 N-terminal domain-containing protein</fullName>
    </recommendedName>
</protein>
<dbReference type="GO" id="GO:0006508">
    <property type="term" value="P:proteolysis"/>
    <property type="evidence" value="ECO:0007669"/>
    <property type="project" value="InterPro"/>
</dbReference>
<dbReference type="InterPro" id="IPR007863">
    <property type="entry name" value="Peptidase_M16_C"/>
</dbReference>
<reference evidence="4" key="1">
    <citation type="submission" date="2018-05" db="EMBL/GenBank/DDBJ databases">
        <authorList>
            <person name="Lanie J.A."/>
            <person name="Ng W.-L."/>
            <person name="Kazmierczak K.M."/>
            <person name="Andrzejewski T.M."/>
            <person name="Davidsen T.M."/>
            <person name="Wayne K.J."/>
            <person name="Tettelin H."/>
            <person name="Glass J.I."/>
            <person name="Rusch D."/>
            <person name="Podicherti R."/>
            <person name="Tsui H.-C.T."/>
            <person name="Winkler M.E."/>
        </authorList>
    </citation>
    <scope>NUCLEOTIDE SEQUENCE</scope>
</reference>
<organism evidence="4">
    <name type="scientific">marine metagenome</name>
    <dbReference type="NCBI Taxonomy" id="408172"/>
    <lineage>
        <taxon>unclassified sequences</taxon>
        <taxon>metagenomes</taxon>
        <taxon>ecological metagenomes</taxon>
    </lineage>
</organism>
<evidence type="ECO:0000256" key="1">
    <source>
        <dbReference type="ARBA" id="ARBA00007261"/>
    </source>
</evidence>
<dbReference type="GO" id="GO:0004222">
    <property type="term" value="F:metalloendopeptidase activity"/>
    <property type="evidence" value="ECO:0007669"/>
    <property type="project" value="InterPro"/>
</dbReference>
<dbReference type="SUPFAM" id="SSF63411">
    <property type="entry name" value="LuxS/MPP-like metallohydrolase"/>
    <property type="match status" value="2"/>
</dbReference>
<dbReference type="GO" id="GO:0046872">
    <property type="term" value="F:metal ion binding"/>
    <property type="evidence" value="ECO:0007669"/>
    <property type="project" value="InterPro"/>
</dbReference>
<dbReference type="Pfam" id="PF05193">
    <property type="entry name" value="Peptidase_M16_C"/>
    <property type="match status" value="1"/>
</dbReference>
<dbReference type="PANTHER" id="PTHR11851:SF49">
    <property type="entry name" value="MITOCHONDRIAL-PROCESSING PEPTIDASE SUBUNIT ALPHA"/>
    <property type="match status" value="1"/>
</dbReference>
<dbReference type="FunFam" id="3.30.830.10:FF:000008">
    <property type="entry name" value="Mitochondrial-processing peptidase subunit beta"/>
    <property type="match status" value="1"/>
</dbReference>
<dbReference type="InterPro" id="IPR011765">
    <property type="entry name" value="Pept_M16_N"/>
</dbReference>
<feature type="domain" description="Peptidase M16 N-terminal" evidence="2">
    <location>
        <begin position="12"/>
        <end position="158"/>
    </location>
</feature>
<dbReference type="AlphaFoldDB" id="A0A382MFX1"/>
<dbReference type="InterPro" id="IPR011249">
    <property type="entry name" value="Metalloenz_LuxS/M16"/>
</dbReference>
<dbReference type="PANTHER" id="PTHR11851">
    <property type="entry name" value="METALLOPROTEASE"/>
    <property type="match status" value="1"/>
</dbReference>
<feature type="domain" description="Peptidase M16 C-terminal" evidence="3">
    <location>
        <begin position="165"/>
        <end position="337"/>
    </location>
</feature>
<evidence type="ECO:0000313" key="4">
    <source>
        <dbReference type="EMBL" id="SVC47418.1"/>
    </source>
</evidence>
<dbReference type="InterPro" id="IPR001431">
    <property type="entry name" value="Pept_M16_Zn_BS"/>
</dbReference>
<dbReference type="Pfam" id="PF00675">
    <property type="entry name" value="Peptidase_M16"/>
    <property type="match status" value="1"/>
</dbReference>
<proteinExistence type="inferred from homology"/>